<dbReference type="PROSITE" id="PS51044">
    <property type="entry name" value="ZF_SP_RING"/>
    <property type="match status" value="1"/>
</dbReference>
<evidence type="ECO:0000313" key="17">
    <source>
        <dbReference type="Proteomes" id="UP000301737"/>
    </source>
</evidence>
<feature type="domain" description="PINIT" evidence="15">
    <location>
        <begin position="157"/>
        <end position="311"/>
    </location>
</feature>
<evidence type="ECO:0000256" key="3">
    <source>
        <dbReference type="ARBA" id="ARBA00005383"/>
    </source>
</evidence>
<reference evidence="16 17" key="1">
    <citation type="submission" date="2019-01" db="EMBL/GenBank/DDBJ databases">
        <title>Draft Genome Sequencing of Zygosaccharomyces mellis Ca-7.</title>
        <authorList>
            <person name="Shiwa Y."/>
            <person name="Kanesaki Y."/>
            <person name="Ishige T."/>
            <person name="Mura K."/>
            <person name="Hori T."/>
            <person name="Tamura T."/>
        </authorList>
    </citation>
    <scope>NUCLEOTIDE SEQUENCE [LARGE SCALE GENOMIC DNA]</scope>
    <source>
        <strain evidence="16 17">Ca-7</strain>
    </source>
</reference>
<dbReference type="GO" id="GO:0000785">
    <property type="term" value="C:chromatin"/>
    <property type="evidence" value="ECO:0007669"/>
    <property type="project" value="TreeGrafter"/>
</dbReference>
<proteinExistence type="inferred from homology"/>
<feature type="compositionally biased region" description="Polar residues" evidence="12">
    <location>
        <begin position="585"/>
        <end position="598"/>
    </location>
</feature>
<dbReference type="GO" id="GO:0007059">
    <property type="term" value="P:chromosome segregation"/>
    <property type="evidence" value="ECO:0007669"/>
    <property type="project" value="UniProtKB-ARBA"/>
</dbReference>
<accession>A0A4C2E683</accession>
<evidence type="ECO:0000256" key="10">
    <source>
        <dbReference type="ARBA" id="ARBA00083459"/>
    </source>
</evidence>
<evidence type="ECO:0000259" key="13">
    <source>
        <dbReference type="PROSITE" id="PS50800"/>
    </source>
</evidence>
<dbReference type="GO" id="GO:0008270">
    <property type="term" value="F:zinc ion binding"/>
    <property type="evidence" value="ECO:0007669"/>
    <property type="project" value="UniProtKB-KW"/>
</dbReference>
<evidence type="ECO:0000256" key="1">
    <source>
        <dbReference type="ARBA" id="ARBA00004123"/>
    </source>
</evidence>
<feature type="domain" description="SAP" evidence="13">
    <location>
        <begin position="29"/>
        <end position="63"/>
    </location>
</feature>
<gene>
    <name evidence="16" type="ORF">ZYGM_002975</name>
</gene>
<evidence type="ECO:0000259" key="15">
    <source>
        <dbReference type="PROSITE" id="PS51466"/>
    </source>
</evidence>
<feature type="region of interest" description="Disordered" evidence="12">
    <location>
        <begin position="581"/>
        <end position="836"/>
    </location>
</feature>
<feature type="compositionally biased region" description="Low complexity" evidence="12">
    <location>
        <begin position="684"/>
        <end position="730"/>
    </location>
</feature>
<keyword evidence="4" id="KW-0808">Transferase</keyword>
<feature type="region of interest" description="Disordered" evidence="12">
    <location>
        <begin position="424"/>
        <end position="561"/>
    </location>
</feature>
<feature type="compositionally biased region" description="Low complexity" evidence="12">
    <location>
        <begin position="654"/>
        <end position="676"/>
    </location>
</feature>
<keyword evidence="7" id="KW-0833">Ubl conjugation pathway</keyword>
<feature type="compositionally biased region" description="Polar residues" evidence="12">
    <location>
        <begin position="605"/>
        <end position="635"/>
    </location>
</feature>
<evidence type="ECO:0000256" key="8">
    <source>
        <dbReference type="ARBA" id="ARBA00022833"/>
    </source>
</evidence>
<dbReference type="Gene3D" id="1.10.720.30">
    <property type="entry name" value="SAP domain"/>
    <property type="match status" value="1"/>
</dbReference>
<evidence type="ECO:0000259" key="14">
    <source>
        <dbReference type="PROSITE" id="PS51044"/>
    </source>
</evidence>
<dbReference type="PROSITE" id="PS50800">
    <property type="entry name" value="SAP"/>
    <property type="match status" value="1"/>
</dbReference>
<evidence type="ECO:0000313" key="16">
    <source>
        <dbReference type="EMBL" id="GCE97852.1"/>
    </source>
</evidence>
<dbReference type="Pfam" id="PF02037">
    <property type="entry name" value="SAP"/>
    <property type="match status" value="1"/>
</dbReference>
<dbReference type="UniPathway" id="UPA00886"/>
<dbReference type="GO" id="GO:1990683">
    <property type="term" value="P:DNA double-strand break attachment to nuclear envelope"/>
    <property type="evidence" value="ECO:0007669"/>
    <property type="project" value="UniProtKB-ARBA"/>
</dbReference>
<organism evidence="16 17">
    <name type="scientific">Zygosaccharomyces mellis</name>
    <dbReference type="NCBI Taxonomy" id="42258"/>
    <lineage>
        <taxon>Eukaryota</taxon>
        <taxon>Fungi</taxon>
        <taxon>Dikarya</taxon>
        <taxon>Ascomycota</taxon>
        <taxon>Saccharomycotina</taxon>
        <taxon>Saccharomycetes</taxon>
        <taxon>Saccharomycetales</taxon>
        <taxon>Saccharomycetaceae</taxon>
        <taxon>Zygosaccharomyces</taxon>
    </lineage>
</organism>
<evidence type="ECO:0000256" key="4">
    <source>
        <dbReference type="ARBA" id="ARBA00022679"/>
    </source>
</evidence>
<dbReference type="SUPFAM" id="SSF68906">
    <property type="entry name" value="SAP domain"/>
    <property type="match status" value="1"/>
</dbReference>
<dbReference type="Gene3D" id="2.60.120.780">
    <property type="entry name" value="PINIT domain"/>
    <property type="match status" value="1"/>
</dbReference>
<dbReference type="Pfam" id="PF02891">
    <property type="entry name" value="zf-MIZ"/>
    <property type="match status" value="1"/>
</dbReference>
<sequence>MSVTSANNGSVGTSGGGLHQEIQAAIELVEDLKVSELKAICRSIELPITGRKAVLQDRIRAYLKNSCSIGHIDPWRPKTIRVLIDKAKLGELLPKYEILWQTLRSGAYNHPVAIGAEPIGALNRQRQGVSGSNQEQYMVGGPSAYTPYRTASPEELSITGDSGTTAPKNRHMHFKESPFYRIKKLIQETAQKLNVTNVRGTCVAKWRFTKADWNLLESDEKYKVYLFCGTVDSQKGFQCNQPIQFPHPNEIRVNNVQVRDNVRGLRNKIGTAKPADLTPYLRPPTQQNILEVIYAFTKSEYFIYGYIVEQIAPEELLQDVLRHPKILKAATLHYIEKTLNEEEDDDLVTTSTVMTLQCPVSYTRMKYPAKSIMCKHLQCFDALWYIYSQMQIPTWQCPVCQIDIDLKHLAVCQFVDEILKNSDEDTEQVELSSDGSWKPVVEEPPKPAERPHSNTVSTSVKQENTDDDDNRVLTAHPRGTSPSNEPVVISLDSESEEDEYMGQSPQQEHSNPVPPRAQEPMRRESLQASTGTSYVDDNTSQHTLDPRANQTVTPTAPRHNSVGADNSLDYVEHHQEVPNILGKTPLNSGEDTFNQNTPLVEEEPSSLTPDSSTRGMFTPAATDSPTGNDQWSHNETPAFRSHSGTLDPRANGMYESNENNYSGSNSMLGMTGQINGPPGGNSGGPSSASSSNIDNSSNNLLGISGNLNSFEPGQSQSHQPQQNLQQSQQVPPLPPLPDPKVRHTSRPPIPGRTRKPVVSPFLPPKPYLNMLPRKRHISNSPNGGPRQSNGSSMGPQQLGVSMTDPNTVGNGGTGGTSGGGTTSITGGDDVIDLTSD</sequence>
<comment type="subcellular location">
    <subcellularLocation>
        <location evidence="1">Nucleus</location>
    </subcellularLocation>
</comment>
<evidence type="ECO:0000256" key="6">
    <source>
        <dbReference type="ARBA" id="ARBA00022771"/>
    </source>
</evidence>
<dbReference type="InterPro" id="IPR036361">
    <property type="entry name" value="SAP_dom_sf"/>
</dbReference>
<dbReference type="OrthoDB" id="28127at2759"/>
<dbReference type="PANTHER" id="PTHR10782">
    <property type="entry name" value="ZINC FINGER MIZ DOMAIN-CONTAINING PROTEIN"/>
    <property type="match status" value="1"/>
</dbReference>
<keyword evidence="17" id="KW-1185">Reference proteome</keyword>
<dbReference type="Gene3D" id="3.30.40.10">
    <property type="entry name" value="Zinc/RING finger domain, C3HC4 (zinc finger)"/>
    <property type="match status" value="1"/>
</dbReference>
<feature type="compositionally biased region" description="Polar residues" evidence="12">
    <location>
        <begin position="453"/>
        <end position="462"/>
    </location>
</feature>
<dbReference type="FunFam" id="3.30.40.10:FF:000247">
    <property type="entry name" value="Uncharacterized protein, isoform B"/>
    <property type="match status" value="1"/>
</dbReference>
<protein>
    <recommendedName>
        <fullName evidence="10">E3 SUMO-protein transferase SIZ2</fullName>
    </recommendedName>
</protein>
<dbReference type="GO" id="GO:0005634">
    <property type="term" value="C:nucleus"/>
    <property type="evidence" value="ECO:0007669"/>
    <property type="project" value="UniProtKB-SubCell"/>
</dbReference>
<keyword evidence="8" id="KW-0862">Zinc</keyword>
<feature type="domain" description="SP-RING-type" evidence="14">
    <location>
        <begin position="343"/>
        <end position="428"/>
    </location>
</feature>
<keyword evidence="9" id="KW-0539">Nucleus</keyword>
<dbReference type="InterPro" id="IPR023321">
    <property type="entry name" value="PINIT"/>
</dbReference>
<keyword evidence="5" id="KW-0479">Metal-binding</keyword>
<dbReference type="PROSITE" id="PS51466">
    <property type="entry name" value="PINIT"/>
    <property type="match status" value="1"/>
</dbReference>
<comment type="caution">
    <text evidence="16">The sequence shown here is derived from an EMBL/GenBank/DDBJ whole genome shotgun (WGS) entry which is preliminary data.</text>
</comment>
<dbReference type="AlphaFoldDB" id="A0A4C2E683"/>
<evidence type="ECO:0000256" key="2">
    <source>
        <dbReference type="ARBA" id="ARBA00004718"/>
    </source>
</evidence>
<dbReference type="InterPro" id="IPR003034">
    <property type="entry name" value="SAP_dom"/>
</dbReference>
<evidence type="ECO:0000256" key="9">
    <source>
        <dbReference type="ARBA" id="ARBA00023242"/>
    </source>
</evidence>
<comment type="similarity">
    <text evidence="3">Belongs to the PIAS family.</text>
</comment>
<feature type="compositionally biased region" description="Gly residues" evidence="12">
    <location>
        <begin position="809"/>
        <end position="821"/>
    </location>
</feature>
<dbReference type="SUPFAM" id="SSF57850">
    <property type="entry name" value="RING/U-box"/>
    <property type="match status" value="1"/>
</dbReference>
<dbReference type="GO" id="GO:0061665">
    <property type="term" value="F:SUMO ligase activity"/>
    <property type="evidence" value="ECO:0007669"/>
    <property type="project" value="TreeGrafter"/>
</dbReference>
<dbReference type="GO" id="GO:0016925">
    <property type="term" value="P:protein sumoylation"/>
    <property type="evidence" value="ECO:0007669"/>
    <property type="project" value="UniProtKB-UniPathway"/>
</dbReference>
<keyword evidence="6 11" id="KW-0863">Zinc-finger</keyword>
<comment type="pathway">
    <text evidence="2">Protein modification; protein sumoylation.</text>
</comment>
<dbReference type="Proteomes" id="UP000301737">
    <property type="component" value="Unassembled WGS sequence"/>
</dbReference>
<feature type="compositionally biased region" description="Basic and acidic residues" evidence="12">
    <location>
        <begin position="440"/>
        <end position="452"/>
    </location>
</feature>
<feature type="compositionally biased region" description="Polar residues" evidence="12">
    <location>
        <begin position="526"/>
        <end position="554"/>
    </location>
</feature>
<dbReference type="SMART" id="SM00513">
    <property type="entry name" value="SAP"/>
    <property type="match status" value="1"/>
</dbReference>
<dbReference type="InterPro" id="IPR038654">
    <property type="entry name" value="PINIT_sf"/>
</dbReference>
<dbReference type="Pfam" id="PF14324">
    <property type="entry name" value="PINIT"/>
    <property type="match status" value="1"/>
</dbReference>
<dbReference type="InterPro" id="IPR004181">
    <property type="entry name" value="Znf_MIZ"/>
</dbReference>
<evidence type="ECO:0000256" key="12">
    <source>
        <dbReference type="SAM" id="MobiDB-lite"/>
    </source>
</evidence>
<evidence type="ECO:0000256" key="5">
    <source>
        <dbReference type="ARBA" id="ARBA00022723"/>
    </source>
</evidence>
<feature type="compositionally biased region" description="Polar residues" evidence="12">
    <location>
        <begin position="778"/>
        <end position="805"/>
    </location>
</feature>
<name>A0A4C2E683_9SACH</name>
<evidence type="ECO:0000256" key="7">
    <source>
        <dbReference type="ARBA" id="ARBA00022786"/>
    </source>
</evidence>
<dbReference type="InterPro" id="IPR013083">
    <property type="entry name" value="Znf_RING/FYVE/PHD"/>
</dbReference>
<evidence type="ECO:0000256" key="11">
    <source>
        <dbReference type="PROSITE-ProRule" id="PRU00452"/>
    </source>
</evidence>
<dbReference type="PANTHER" id="PTHR10782:SF4">
    <property type="entry name" value="TONALLI, ISOFORM E"/>
    <property type="match status" value="1"/>
</dbReference>
<dbReference type="EMBL" id="BIMX01000003">
    <property type="protein sequence ID" value="GCE97852.1"/>
    <property type="molecule type" value="Genomic_DNA"/>
</dbReference>